<evidence type="ECO:0000313" key="4">
    <source>
        <dbReference type="Proteomes" id="UP000281553"/>
    </source>
</evidence>
<evidence type="ECO:0000259" key="2">
    <source>
        <dbReference type="PROSITE" id="PS50853"/>
    </source>
</evidence>
<protein>
    <recommendedName>
        <fullName evidence="2">Fibronectin type-III domain-containing protein</fullName>
    </recommendedName>
</protein>
<gene>
    <name evidence="3" type="ORF">DILT_LOCUS9644</name>
</gene>
<dbReference type="PANTHER" id="PTHR46708">
    <property type="entry name" value="TENASCIN"/>
    <property type="match status" value="1"/>
</dbReference>
<dbReference type="InterPro" id="IPR036116">
    <property type="entry name" value="FN3_sf"/>
</dbReference>
<keyword evidence="4" id="KW-1185">Reference proteome</keyword>
<dbReference type="Pfam" id="PF00041">
    <property type="entry name" value="fn3"/>
    <property type="match status" value="3"/>
</dbReference>
<dbReference type="Proteomes" id="UP000281553">
    <property type="component" value="Unassembled WGS sequence"/>
</dbReference>
<dbReference type="CDD" id="cd00063">
    <property type="entry name" value="FN3"/>
    <property type="match status" value="5"/>
</dbReference>
<name>A0A3P7LS82_DIBLA</name>
<dbReference type="SUPFAM" id="SSF49265">
    <property type="entry name" value="Fibronectin type III"/>
    <property type="match status" value="3"/>
</dbReference>
<sequence length="488" mass="51816">MLVTWNGSSEDTNNTAFTYIVEAKLAVPNFHVVGVCTSKGTLVCRTLHLDPNTTYIVTVRACTEMDHCSAPSTPIQATTLPSRPLGLTVGIATSTSIQAVVEPTVGDRGMNYQYVIIAESADSTQSCIAVDTSTAQPSCQLSDLQPNAPYNLTAQACTLELFCSLPTEPTSAHTLPNVPEQISVTNVTATTATVYWLPMPTIADDDHNDTYNYVVTYSAGRVPSDEEGISTSSLTLKDTPSYHLQNLQPNMHYAITIKRCTTAGRCSHPSGAVLAITLPDAPQQVFISEVTADSARISWDAPAHGGSVNLSYIVRVVGTNDDEGEVQTCSPSAEDSALSCVVDNLRPGQDYATAVTACAEPGRCSLPIAKEPLHTLPASPSQVQALNVTAQSLLVSWQVNHSSDLHRCTATAHPANGDGAELTCSQQFSPRDNSTEHFLCTINGLQSDTAYNLTVVVCTSADICSQPSQAISTTTLPQSECVCVPFVP</sequence>
<dbReference type="PANTHER" id="PTHR46708:SF2">
    <property type="entry name" value="FIBRONECTIN TYPE-III DOMAIN-CONTAINING PROTEIN"/>
    <property type="match status" value="1"/>
</dbReference>
<dbReference type="EMBL" id="UYRU01057425">
    <property type="protein sequence ID" value="VDN13813.1"/>
    <property type="molecule type" value="Genomic_DNA"/>
</dbReference>
<dbReference type="PROSITE" id="PS50853">
    <property type="entry name" value="FN3"/>
    <property type="match status" value="5"/>
</dbReference>
<dbReference type="Gene3D" id="2.60.40.10">
    <property type="entry name" value="Immunoglobulins"/>
    <property type="match status" value="5"/>
</dbReference>
<feature type="domain" description="Fibronectin type-III" evidence="2">
    <location>
        <begin position="1"/>
        <end position="82"/>
    </location>
</feature>
<feature type="domain" description="Fibronectin type-III" evidence="2">
    <location>
        <begin position="379"/>
        <end position="478"/>
    </location>
</feature>
<organism evidence="3 4">
    <name type="scientific">Dibothriocephalus latus</name>
    <name type="common">Fish tapeworm</name>
    <name type="synonym">Diphyllobothrium latum</name>
    <dbReference type="NCBI Taxonomy" id="60516"/>
    <lineage>
        <taxon>Eukaryota</taxon>
        <taxon>Metazoa</taxon>
        <taxon>Spiralia</taxon>
        <taxon>Lophotrochozoa</taxon>
        <taxon>Platyhelminthes</taxon>
        <taxon>Cestoda</taxon>
        <taxon>Eucestoda</taxon>
        <taxon>Diphyllobothriidea</taxon>
        <taxon>Diphyllobothriidae</taxon>
        <taxon>Dibothriocephalus</taxon>
    </lineage>
</organism>
<feature type="domain" description="Fibronectin type-III" evidence="2">
    <location>
        <begin position="83"/>
        <end position="177"/>
    </location>
</feature>
<dbReference type="SMART" id="SM00060">
    <property type="entry name" value="FN3"/>
    <property type="match status" value="4"/>
</dbReference>
<dbReference type="InterPro" id="IPR003961">
    <property type="entry name" value="FN3_dom"/>
</dbReference>
<dbReference type="AlphaFoldDB" id="A0A3P7LS82"/>
<proteinExistence type="predicted"/>
<feature type="domain" description="Fibronectin type-III" evidence="2">
    <location>
        <begin position="178"/>
        <end position="280"/>
    </location>
</feature>
<accession>A0A3P7LS82</accession>
<dbReference type="OrthoDB" id="6274362at2759"/>
<dbReference type="InterPro" id="IPR013783">
    <property type="entry name" value="Ig-like_fold"/>
</dbReference>
<evidence type="ECO:0000313" key="3">
    <source>
        <dbReference type="EMBL" id="VDN13813.1"/>
    </source>
</evidence>
<feature type="domain" description="Fibronectin type-III" evidence="2">
    <location>
        <begin position="281"/>
        <end position="378"/>
    </location>
</feature>
<dbReference type="InterPro" id="IPR050991">
    <property type="entry name" value="ECM_Regulatory_Proteins"/>
</dbReference>
<evidence type="ECO:0000256" key="1">
    <source>
        <dbReference type="ARBA" id="ARBA00022737"/>
    </source>
</evidence>
<reference evidence="3 4" key="1">
    <citation type="submission" date="2018-11" db="EMBL/GenBank/DDBJ databases">
        <authorList>
            <consortium name="Pathogen Informatics"/>
        </authorList>
    </citation>
    <scope>NUCLEOTIDE SEQUENCE [LARGE SCALE GENOMIC DNA]</scope>
</reference>
<keyword evidence="1" id="KW-0677">Repeat</keyword>